<evidence type="ECO:0000256" key="1">
    <source>
        <dbReference type="ARBA" id="ARBA00010550"/>
    </source>
</evidence>
<name>A0A835WAP1_CHLIN</name>
<evidence type="ECO:0008006" key="6">
    <source>
        <dbReference type="Google" id="ProtNLM"/>
    </source>
</evidence>
<dbReference type="Pfam" id="PF01434">
    <property type="entry name" value="Peptidase_M41"/>
    <property type="match status" value="1"/>
</dbReference>
<gene>
    <name evidence="4" type="ORF">HXX76_002212</name>
</gene>
<comment type="caution">
    <text evidence="4">The sequence shown here is derived from an EMBL/GenBank/DDBJ whole genome shotgun (WGS) entry which is preliminary data.</text>
</comment>
<evidence type="ECO:0000313" key="4">
    <source>
        <dbReference type="EMBL" id="KAG2443869.1"/>
    </source>
</evidence>
<dbReference type="GO" id="GO:0045037">
    <property type="term" value="P:protein import into chloroplast stroma"/>
    <property type="evidence" value="ECO:0007669"/>
    <property type="project" value="TreeGrafter"/>
</dbReference>
<dbReference type="InterPro" id="IPR037219">
    <property type="entry name" value="Peptidase_M41-like"/>
</dbReference>
<dbReference type="EMBL" id="JAEHOC010000003">
    <property type="protein sequence ID" value="KAG2443869.1"/>
    <property type="molecule type" value="Genomic_DNA"/>
</dbReference>
<dbReference type="GO" id="GO:0006508">
    <property type="term" value="P:proteolysis"/>
    <property type="evidence" value="ECO:0007669"/>
    <property type="project" value="InterPro"/>
</dbReference>
<protein>
    <recommendedName>
        <fullName evidence="6">Peptidase M41 domain-containing protein</fullName>
    </recommendedName>
</protein>
<feature type="domain" description="Peptidase M41" evidence="2">
    <location>
        <begin position="53"/>
        <end position="199"/>
    </location>
</feature>
<dbReference type="OrthoDB" id="1413014at2759"/>
<evidence type="ECO:0000259" key="3">
    <source>
        <dbReference type="Pfam" id="PF17862"/>
    </source>
</evidence>
<accession>A0A835WAP1</accession>
<evidence type="ECO:0000313" key="5">
    <source>
        <dbReference type="Proteomes" id="UP000650467"/>
    </source>
</evidence>
<sequence>MAKIPKSADLDLGVIARATPGFSGADLANVVNVAALHAAKSGLKEVRCGRCVGMALGMVSQLPEEDATSMSRRQMMARLDVCMGGRVAEELIFGPDDVTTGGAGGGAGRQLDLRMATQLARAMVTKYGMSDKLGQVALDYDDSHAMSSETRAAVEEEVRKLVQGAYDRAKAVLTRHEPQLHRLAAELLDKETLSGEQIRVHLGLAARAAASAAGQAGAAAVGASRSSTA</sequence>
<feature type="domain" description="AAA ATPase AAA+ lid" evidence="3">
    <location>
        <begin position="9"/>
        <end position="46"/>
    </location>
</feature>
<comment type="similarity">
    <text evidence="1">In the N-terminal section; belongs to the AAA ATPase family.</text>
</comment>
<dbReference type="PANTHER" id="PTHR23076">
    <property type="entry name" value="METALLOPROTEASE M41 FTSH"/>
    <property type="match status" value="1"/>
</dbReference>
<dbReference type="GO" id="GO:0005524">
    <property type="term" value="F:ATP binding"/>
    <property type="evidence" value="ECO:0007669"/>
    <property type="project" value="InterPro"/>
</dbReference>
<organism evidence="4 5">
    <name type="scientific">Chlamydomonas incerta</name>
    <dbReference type="NCBI Taxonomy" id="51695"/>
    <lineage>
        <taxon>Eukaryota</taxon>
        <taxon>Viridiplantae</taxon>
        <taxon>Chlorophyta</taxon>
        <taxon>core chlorophytes</taxon>
        <taxon>Chlorophyceae</taxon>
        <taxon>CS clade</taxon>
        <taxon>Chlamydomonadales</taxon>
        <taxon>Chlamydomonadaceae</taxon>
        <taxon>Chlamydomonas</taxon>
    </lineage>
</organism>
<dbReference type="GO" id="GO:0004176">
    <property type="term" value="F:ATP-dependent peptidase activity"/>
    <property type="evidence" value="ECO:0007669"/>
    <property type="project" value="InterPro"/>
</dbReference>
<dbReference type="GO" id="GO:0004222">
    <property type="term" value="F:metalloendopeptidase activity"/>
    <property type="evidence" value="ECO:0007669"/>
    <property type="project" value="InterPro"/>
</dbReference>
<keyword evidence="5" id="KW-1185">Reference proteome</keyword>
<evidence type="ECO:0000259" key="2">
    <source>
        <dbReference type="Pfam" id="PF01434"/>
    </source>
</evidence>
<dbReference type="Gene3D" id="1.20.58.760">
    <property type="entry name" value="Peptidase M41"/>
    <property type="match status" value="1"/>
</dbReference>
<proteinExistence type="inferred from homology"/>
<dbReference type="PANTHER" id="PTHR23076:SF37">
    <property type="entry name" value="ATP-DEPENDENT ZINC METALLOPROTEASE FTSH 4, MITOCHONDRIAL"/>
    <property type="match status" value="1"/>
</dbReference>
<reference evidence="4" key="1">
    <citation type="journal article" date="2020" name="bioRxiv">
        <title>Comparative genomics of Chlamydomonas.</title>
        <authorList>
            <person name="Craig R.J."/>
            <person name="Hasan A.R."/>
            <person name="Ness R.W."/>
            <person name="Keightley P.D."/>
        </authorList>
    </citation>
    <scope>NUCLEOTIDE SEQUENCE</scope>
    <source>
        <strain evidence="4">SAG 7.73</strain>
    </source>
</reference>
<dbReference type="Pfam" id="PF17862">
    <property type="entry name" value="AAA_lid_3"/>
    <property type="match status" value="1"/>
</dbReference>
<dbReference type="InterPro" id="IPR000642">
    <property type="entry name" value="Peptidase_M41"/>
</dbReference>
<dbReference type="InterPro" id="IPR041569">
    <property type="entry name" value="AAA_lid_3"/>
</dbReference>
<dbReference type="Proteomes" id="UP000650467">
    <property type="component" value="Unassembled WGS sequence"/>
</dbReference>
<dbReference type="SUPFAM" id="SSF140990">
    <property type="entry name" value="FtsH protease domain-like"/>
    <property type="match status" value="1"/>
</dbReference>
<dbReference type="GO" id="GO:0009507">
    <property type="term" value="C:chloroplast"/>
    <property type="evidence" value="ECO:0007669"/>
    <property type="project" value="TreeGrafter"/>
</dbReference>
<dbReference type="AlphaFoldDB" id="A0A835WAP1"/>